<evidence type="ECO:0000313" key="2">
    <source>
        <dbReference type="EMBL" id="NBI07920.1"/>
    </source>
</evidence>
<dbReference type="RefSeq" id="WP_160198383.1">
    <property type="nucleotide sequence ID" value="NZ_QXXA01000016.1"/>
</dbReference>
<dbReference type="PANTHER" id="PTHR30337">
    <property type="entry name" value="COMPONENT OF ATP-DEPENDENT DSDNA EXONUCLEASE"/>
    <property type="match status" value="1"/>
</dbReference>
<keyword evidence="3" id="KW-1185">Reference proteome</keyword>
<evidence type="ECO:0000313" key="3">
    <source>
        <dbReference type="Proteomes" id="UP000467132"/>
    </source>
</evidence>
<evidence type="ECO:0000259" key="1">
    <source>
        <dbReference type="Pfam" id="PF00149"/>
    </source>
</evidence>
<dbReference type="Proteomes" id="UP000467132">
    <property type="component" value="Unassembled WGS sequence"/>
</dbReference>
<dbReference type="InterPro" id="IPR004843">
    <property type="entry name" value="Calcineurin-like_PHP"/>
</dbReference>
<dbReference type="Pfam" id="PF00149">
    <property type="entry name" value="Metallophos"/>
    <property type="match status" value="1"/>
</dbReference>
<dbReference type="Gene3D" id="3.60.21.10">
    <property type="match status" value="1"/>
</dbReference>
<gene>
    <name evidence="2" type="ORF">D3Z33_13750</name>
</gene>
<dbReference type="InterPro" id="IPR050535">
    <property type="entry name" value="DNA_Repair-Maintenance_Comp"/>
</dbReference>
<dbReference type="OrthoDB" id="9773856at2"/>
<proteinExistence type="predicted"/>
<dbReference type="InterPro" id="IPR029052">
    <property type="entry name" value="Metallo-depent_PP-like"/>
</dbReference>
<sequence>MKILYFTDTHIRGTTPKNRKDNFLDTLENKFNELVKVIEDNDIDYVLHGGDLFDRPDISPSIVRKFAMILNKIKIPIYSIAGNHDIYGHNPNTINRTMLGLFDGIGILNLINENDSIVIEKNNLKVQITGSPYKYGIDSSDDKSMYLLDKRNESVDFAIHLTHGMLLDKPFIKGVPHTLIDDIIHTKADITLCAHYHSGFGIKEYDNKYFINPGSLVRITNSLKEIDRMPRAVIIDLNNKTINLDFYYLETAQKGEDVLDRSIVEKNIFRSEKIVQFKQSIDSSQDFDKLNINHILDNLMNTENIDENIKKEAIKRIEYAQIELSGEDD</sequence>
<dbReference type="AlphaFoldDB" id="A0A845R0F8"/>
<dbReference type="PANTHER" id="PTHR30337:SF0">
    <property type="entry name" value="NUCLEASE SBCCD SUBUNIT D"/>
    <property type="match status" value="1"/>
</dbReference>
<organism evidence="2 3">
    <name type="scientific">Senegalia massiliensis</name>
    <dbReference type="NCBI Taxonomy" id="1720316"/>
    <lineage>
        <taxon>Bacteria</taxon>
        <taxon>Bacillati</taxon>
        <taxon>Bacillota</taxon>
        <taxon>Clostridia</taxon>
        <taxon>Eubacteriales</taxon>
        <taxon>Clostridiaceae</taxon>
        <taxon>Senegalia</taxon>
    </lineage>
</organism>
<accession>A0A845R0F8</accession>
<protein>
    <submittedName>
        <fullName evidence="2">Metallophosphoesterase</fullName>
    </submittedName>
</protein>
<feature type="domain" description="Calcineurin-like phosphoesterase" evidence="1">
    <location>
        <begin position="1"/>
        <end position="198"/>
    </location>
</feature>
<dbReference type="SUPFAM" id="SSF56300">
    <property type="entry name" value="Metallo-dependent phosphatases"/>
    <property type="match status" value="1"/>
</dbReference>
<name>A0A845R0F8_9CLOT</name>
<comment type="caution">
    <text evidence="2">The sequence shown here is derived from an EMBL/GenBank/DDBJ whole genome shotgun (WGS) entry which is preliminary data.</text>
</comment>
<reference evidence="2 3" key="1">
    <citation type="submission" date="2018-08" db="EMBL/GenBank/DDBJ databases">
        <title>Murine metabolic-syndrome-specific gut microbial biobank.</title>
        <authorList>
            <person name="Liu C."/>
        </authorList>
    </citation>
    <scope>NUCLEOTIDE SEQUENCE [LARGE SCALE GENOMIC DNA]</scope>
    <source>
        <strain evidence="2 3">583</strain>
    </source>
</reference>
<dbReference type="EMBL" id="QXXA01000016">
    <property type="protein sequence ID" value="NBI07920.1"/>
    <property type="molecule type" value="Genomic_DNA"/>
</dbReference>
<dbReference type="GO" id="GO:0016787">
    <property type="term" value="F:hydrolase activity"/>
    <property type="evidence" value="ECO:0007669"/>
    <property type="project" value="InterPro"/>
</dbReference>